<dbReference type="PROSITE" id="PS51882">
    <property type="entry name" value="G_ALPHA"/>
    <property type="match status" value="1"/>
</dbReference>
<reference evidence="7" key="1">
    <citation type="submission" date="2020-11" db="EMBL/GenBank/DDBJ databases">
        <authorList>
            <consortium name="DOE Joint Genome Institute"/>
            <person name="Ahrendt S."/>
            <person name="Riley R."/>
            <person name="Andreopoulos W."/>
            <person name="Labutti K."/>
            <person name="Pangilinan J."/>
            <person name="Ruiz-Duenas F.J."/>
            <person name="Barrasa J.M."/>
            <person name="Sanchez-Garcia M."/>
            <person name="Camarero S."/>
            <person name="Miyauchi S."/>
            <person name="Serrano A."/>
            <person name="Linde D."/>
            <person name="Babiker R."/>
            <person name="Drula E."/>
            <person name="Ayuso-Fernandez I."/>
            <person name="Pacheco R."/>
            <person name="Padilla G."/>
            <person name="Ferreira P."/>
            <person name="Barriuso J."/>
            <person name="Kellner H."/>
            <person name="Castanera R."/>
            <person name="Alfaro M."/>
            <person name="Ramirez L."/>
            <person name="Pisabarro A.G."/>
            <person name="Kuo A."/>
            <person name="Tritt A."/>
            <person name="Lipzen A."/>
            <person name="He G."/>
            <person name="Yan M."/>
            <person name="Ng V."/>
            <person name="Cullen D."/>
            <person name="Martin F."/>
            <person name="Rosso M.-N."/>
            <person name="Henrissat B."/>
            <person name="Hibbett D."/>
            <person name="Martinez A.T."/>
            <person name="Grigoriev I.V."/>
        </authorList>
    </citation>
    <scope>NUCLEOTIDE SEQUENCE</scope>
    <source>
        <strain evidence="7">CBS 506.95</strain>
    </source>
</reference>
<gene>
    <name evidence="7" type="ORF">CPB83DRAFT_854277</name>
</gene>
<dbReference type="OrthoDB" id="5817230at2759"/>
<dbReference type="SUPFAM" id="SSF47895">
    <property type="entry name" value="Transducin (alpha subunit), insertion domain"/>
    <property type="match status" value="1"/>
</dbReference>
<dbReference type="GO" id="GO:0031683">
    <property type="term" value="F:G-protein beta/gamma-subunit complex binding"/>
    <property type="evidence" value="ECO:0007669"/>
    <property type="project" value="InterPro"/>
</dbReference>
<evidence type="ECO:0000256" key="3">
    <source>
        <dbReference type="ARBA" id="ARBA00023134"/>
    </source>
</evidence>
<evidence type="ECO:0000313" key="8">
    <source>
        <dbReference type="Proteomes" id="UP000807306"/>
    </source>
</evidence>
<dbReference type="GO" id="GO:0005525">
    <property type="term" value="F:GTP binding"/>
    <property type="evidence" value="ECO:0007669"/>
    <property type="project" value="UniProtKB-KW"/>
</dbReference>
<name>A0A9P6EGG9_9AGAR</name>
<dbReference type="InterPro" id="IPR011025">
    <property type="entry name" value="GproteinA_insert"/>
</dbReference>
<comment type="caution">
    <text evidence="7">The sequence shown here is derived from an EMBL/GenBank/DDBJ whole genome shotgun (WGS) entry which is preliminary data.</text>
</comment>
<dbReference type="GO" id="GO:0005737">
    <property type="term" value="C:cytoplasm"/>
    <property type="evidence" value="ECO:0007669"/>
    <property type="project" value="TreeGrafter"/>
</dbReference>
<dbReference type="GO" id="GO:0001664">
    <property type="term" value="F:G protein-coupled receptor binding"/>
    <property type="evidence" value="ECO:0007669"/>
    <property type="project" value="TreeGrafter"/>
</dbReference>
<dbReference type="PRINTS" id="PR00318">
    <property type="entry name" value="GPROTEINA"/>
</dbReference>
<keyword evidence="6" id="KW-0460">Magnesium</keyword>
<keyword evidence="3 5" id="KW-0342">GTP-binding</keyword>
<dbReference type="GO" id="GO:0003924">
    <property type="term" value="F:GTPase activity"/>
    <property type="evidence" value="ECO:0007669"/>
    <property type="project" value="InterPro"/>
</dbReference>
<feature type="binding site" evidence="5">
    <location>
        <begin position="406"/>
        <end position="409"/>
    </location>
    <ligand>
        <name>GTP</name>
        <dbReference type="ChEBI" id="CHEBI:37565"/>
    </ligand>
</feature>
<dbReference type="Gene3D" id="1.10.400.10">
    <property type="entry name" value="GI Alpha 1, domain 2-like"/>
    <property type="match status" value="1"/>
</dbReference>
<keyword evidence="8" id="KW-1185">Reference proteome</keyword>
<dbReference type="GO" id="GO:0046872">
    <property type="term" value="F:metal ion binding"/>
    <property type="evidence" value="ECO:0007669"/>
    <property type="project" value="UniProtKB-KW"/>
</dbReference>
<evidence type="ECO:0000256" key="4">
    <source>
        <dbReference type="ARBA" id="ARBA00023224"/>
    </source>
</evidence>
<dbReference type="SUPFAM" id="SSF52540">
    <property type="entry name" value="P-loop containing nucleoside triphosphate hydrolases"/>
    <property type="match status" value="1"/>
</dbReference>
<dbReference type="EMBL" id="MU157852">
    <property type="protein sequence ID" value="KAF9528505.1"/>
    <property type="molecule type" value="Genomic_DNA"/>
</dbReference>
<dbReference type="InterPro" id="IPR027417">
    <property type="entry name" value="P-loop_NTPase"/>
</dbReference>
<evidence type="ECO:0000256" key="2">
    <source>
        <dbReference type="ARBA" id="ARBA00022741"/>
    </source>
</evidence>
<keyword evidence="2 5" id="KW-0547">Nucleotide-binding</keyword>
<dbReference type="Proteomes" id="UP000807306">
    <property type="component" value="Unassembled WGS sequence"/>
</dbReference>
<proteinExistence type="predicted"/>
<dbReference type="Pfam" id="PF00503">
    <property type="entry name" value="G-alpha"/>
    <property type="match status" value="1"/>
</dbReference>
<dbReference type="GO" id="GO:0007188">
    <property type="term" value="P:adenylate cyclase-modulating G protein-coupled receptor signaling pathway"/>
    <property type="evidence" value="ECO:0007669"/>
    <property type="project" value="TreeGrafter"/>
</dbReference>
<evidence type="ECO:0000256" key="5">
    <source>
        <dbReference type="PIRSR" id="PIRSR601019-1"/>
    </source>
</evidence>
<dbReference type="SMART" id="SM00275">
    <property type="entry name" value="G_alpha"/>
    <property type="match status" value="1"/>
</dbReference>
<dbReference type="InterPro" id="IPR001019">
    <property type="entry name" value="Gprotein_alpha_su"/>
</dbReference>
<keyword evidence="1 6" id="KW-0479">Metal-binding</keyword>
<protein>
    <submittedName>
        <fullName evidence="7">Guanine nucleotide binding protein, alpha subunit</fullName>
    </submittedName>
</protein>
<organism evidence="7 8">
    <name type="scientific">Crepidotus variabilis</name>
    <dbReference type="NCBI Taxonomy" id="179855"/>
    <lineage>
        <taxon>Eukaryota</taxon>
        <taxon>Fungi</taxon>
        <taxon>Dikarya</taxon>
        <taxon>Basidiomycota</taxon>
        <taxon>Agaricomycotina</taxon>
        <taxon>Agaricomycetes</taxon>
        <taxon>Agaricomycetidae</taxon>
        <taxon>Agaricales</taxon>
        <taxon>Agaricineae</taxon>
        <taxon>Crepidotaceae</taxon>
        <taxon>Crepidotus</taxon>
    </lineage>
</organism>
<keyword evidence="4" id="KW-0807">Transducer</keyword>
<evidence type="ECO:0000256" key="1">
    <source>
        <dbReference type="ARBA" id="ARBA00022723"/>
    </source>
</evidence>
<evidence type="ECO:0000313" key="7">
    <source>
        <dbReference type="EMBL" id="KAF9528505.1"/>
    </source>
</evidence>
<dbReference type="FunFam" id="3.40.50.300:FF:000692">
    <property type="entry name" value="Guanine nucleotide-binding protein subunit alpha"/>
    <property type="match status" value="1"/>
</dbReference>
<dbReference type="PANTHER" id="PTHR10218:SF360">
    <property type="entry name" value="GUANINE NUCLEOTIDE-BINDING PROTEIN SUBUNIT ALPHA HOMOLOG"/>
    <property type="match status" value="1"/>
</dbReference>
<dbReference type="AlphaFoldDB" id="A0A9P6EGG9"/>
<dbReference type="PANTHER" id="PTHR10218">
    <property type="entry name" value="GTP-BINDING PROTEIN ALPHA SUBUNIT"/>
    <property type="match status" value="1"/>
</dbReference>
<dbReference type="Gene3D" id="3.40.50.300">
    <property type="entry name" value="P-loop containing nucleotide triphosphate hydrolases"/>
    <property type="match status" value="2"/>
</dbReference>
<sequence length="496" mass="56528">MSPSYDVDPLDLAMAPPADETQEQRAARLLKEQAAVQRSKQIDAELKASKVVMKRYSKAVKVLVLGQSLSGKSTTIKNFQMTYARKAWIEERSSWKAVILLNLVRSVNIVADILAEELDDDAEVIQEISSRSTTPSVSPKLTEKHRSTILRLGPLRQIEKDLKLHLGAGSTEVNDSPIQRSPNGSVTDVQVDISRSFGQEFSVRSSSGWKSVLDKVRHPLPGKESNPPSVAFQVVTSCREEIKWLWNDETTQNLLRNRRIYLEDTPGFFLNDVDRIANLEYDPSDQDIVRARLRTTGVQEYHFTLDRGIVSVNFKTPISKHERTVNVTDPLDWIMYDVAGIRTCRAAWIPYFREITALLFLAPISAFNERLDEDRKVNRLEDTLMMWKTICRSKLLFNVQIILFMNKTDLLRKKLNDGISVKKYIPEYKNPNDYEHVAQWFRKIFFKMYDDAGRVKAGLPFIGHFTSVIDTAATAKTLESVHVAILRNDIQEAGLV</sequence>
<accession>A0A9P6EGG9</accession>
<feature type="binding site" evidence="6">
    <location>
        <position position="295"/>
    </location>
    <ligand>
        <name>Mg(2+)</name>
        <dbReference type="ChEBI" id="CHEBI:18420"/>
    </ligand>
</feature>
<dbReference type="GO" id="GO:0005834">
    <property type="term" value="C:heterotrimeric G-protein complex"/>
    <property type="evidence" value="ECO:0007669"/>
    <property type="project" value="TreeGrafter"/>
</dbReference>
<evidence type="ECO:0000256" key="6">
    <source>
        <dbReference type="PIRSR" id="PIRSR601019-2"/>
    </source>
</evidence>